<feature type="chain" id="PRO_5045766295" description="DUF2846 domain-containing protein" evidence="1">
    <location>
        <begin position="21"/>
        <end position="168"/>
    </location>
</feature>
<sequence length="168" mass="18798">MTKRIFLLTLFMLWMKNGFAIHPTPENASTIESAFVQSELGQDQARIVYYRKDDRFTEGTANLYVNGEYHASLQPNSYVVFCLTPGEHFISAWTKEAPHYLGKEALTGEYQLAQGETVYLRVDSEINGRSVIKPASMALNELSGLDKSIHLLSRASTIQVCHKGVVAP</sequence>
<name>A0ABU8PYB9_9GAMM</name>
<comment type="caution">
    <text evidence="2">The sequence shown here is derived from an EMBL/GenBank/DDBJ whole genome shotgun (WGS) entry which is preliminary data.</text>
</comment>
<accession>A0ABU8PYB9</accession>
<gene>
    <name evidence="2" type="ORF">WH298_21390</name>
</gene>
<organism evidence="2 3">
    <name type="scientific">Pantoea nemavictus</name>
    <dbReference type="NCBI Taxonomy" id="2726955"/>
    <lineage>
        <taxon>Bacteria</taxon>
        <taxon>Pseudomonadati</taxon>
        <taxon>Pseudomonadota</taxon>
        <taxon>Gammaproteobacteria</taxon>
        <taxon>Enterobacterales</taxon>
        <taxon>Erwiniaceae</taxon>
        <taxon>Pantoea</taxon>
    </lineage>
</organism>
<dbReference type="RefSeq" id="WP_180823968.1">
    <property type="nucleotide sequence ID" value="NZ_JACAWY010000002.1"/>
</dbReference>
<evidence type="ECO:0008006" key="4">
    <source>
        <dbReference type="Google" id="ProtNLM"/>
    </source>
</evidence>
<keyword evidence="1" id="KW-0732">Signal</keyword>
<evidence type="ECO:0000313" key="3">
    <source>
        <dbReference type="Proteomes" id="UP001362100"/>
    </source>
</evidence>
<dbReference type="Proteomes" id="UP001362100">
    <property type="component" value="Unassembled WGS sequence"/>
</dbReference>
<feature type="signal peptide" evidence="1">
    <location>
        <begin position="1"/>
        <end position="20"/>
    </location>
</feature>
<proteinExistence type="predicted"/>
<protein>
    <recommendedName>
        <fullName evidence="4">DUF2846 domain-containing protein</fullName>
    </recommendedName>
</protein>
<reference evidence="2 3" key="1">
    <citation type="submission" date="2023-12" db="EMBL/GenBank/DDBJ databases">
        <title>Gut-associated functions are favored during microbiome assembly across C. elegans life.</title>
        <authorList>
            <person name="Zimmermann J."/>
        </authorList>
    </citation>
    <scope>NUCLEOTIDE SEQUENCE [LARGE SCALE GENOMIC DNA]</scope>
    <source>
        <strain evidence="2 3">BIGb0393</strain>
    </source>
</reference>
<evidence type="ECO:0000256" key="1">
    <source>
        <dbReference type="SAM" id="SignalP"/>
    </source>
</evidence>
<dbReference type="EMBL" id="JBBGZW010000002">
    <property type="protein sequence ID" value="MEJ5047748.1"/>
    <property type="molecule type" value="Genomic_DNA"/>
</dbReference>
<evidence type="ECO:0000313" key="2">
    <source>
        <dbReference type="EMBL" id="MEJ5047748.1"/>
    </source>
</evidence>
<keyword evidence="3" id="KW-1185">Reference proteome</keyword>